<accession>A0A1M6BX95</accession>
<dbReference type="SUPFAM" id="SSF51395">
    <property type="entry name" value="FMN-linked oxidoreductases"/>
    <property type="match status" value="1"/>
</dbReference>
<dbReference type="EMBL" id="FQXE01000030">
    <property type="protein sequence ID" value="SHI53317.1"/>
    <property type="molecule type" value="Genomic_DNA"/>
</dbReference>
<dbReference type="InterPro" id="IPR000262">
    <property type="entry name" value="FMN-dep_DH"/>
</dbReference>
<sequence length="67" mass="6929">MLALGADAVLVGRPVLHGLAVAGATGVAHVLNILRTELEAAMVLASCRTVSEIDATRLLTRGENHGR</sequence>
<dbReference type="Proteomes" id="UP000184226">
    <property type="component" value="Unassembled WGS sequence"/>
</dbReference>
<keyword evidence="3" id="KW-0288">FMN</keyword>
<dbReference type="PROSITE" id="PS51349">
    <property type="entry name" value="FMN_HYDROXY_ACID_DH_2"/>
    <property type="match status" value="1"/>
</dbReference>
<comment type="cofactor">
    <cofactor evidence="1">
        <name>FMN</name>
        <dbReference type="ChEBI" id="CHEBI:58210"/>
    </cofactor>
</comment>
<evidence type="ECO:0000313" key="7">
    <source>
        <dbReference type="Proteomes" id="UP000184226"/>
    </source>
</evidence>
<keyword evidence="7" id="KW-1185">Reference proteome</keyword>
<evidence type="ECO:0000256" key="1">
    <source>
        <dbReference type="ARBA" id="ARBA00001917"/>
    </source>
</evidence>
<dbReference type="Pfam" id="PF01070">
    <property type="entry name" value="FMN_dh"/>
    <property type="match status" value="1"/>
</dbReference>
<dbReference type="PANTHER" id="PTHR10578:SF107">
    <property type="entry name" value="2-HYDROXYACID OXIDASE 1"/>
    <property type="match status" value="1"/>
</dbReference>
<proteinExistence type="predicted"/>
<dbReference type="AlphaFoldDB" id="A0A1M6BX95"/>
<protein>
    <submittedName>
        <fullName evidence="6">FMN-dependent dehydrogenase</fullName>
    </submittedName>
</protein>
<name>A0A1M6BX95_9BURK</name>
<keyword evidence="4" id="KW-0560">Oxidoreductase</keyword>
<keyword evidence="2" id="KW-0285">Flavoprotein</keyword>
<reference evidence="6 7" key="1">
    <citation type="submission" date="2016-11" db="EMBL/GenBank/DDBJ databases">
        <authorList>
            <person name="Jaros S."/>
            <person name="Januszkiewicz K."/>
            <person name="Wedrychowicz H."/>
        </authorList>
    </citation>
    <scope>NUCLEOTIDE SEQUENCE [LARGE SCALE GENOMIC DNA]</scope>
    <source>
        <strain evidence="6 7">CGMCC 1.10190</strain>
    </source>
</reference>
<evidence type="ECO:0000259" key="5">
    <source>
        <dbReference type="PROSITE" id="PS51349"/>
    </source>
</evidence>
<dbReference type="InterPro" id="IPR037396">
    <property type="entry name" value="FMN_HAD"/>
</dbReference>
<evidence type="ECO:0000256" key="3">
    <source>
        <dbReference type="ARBA" id="ARBA00022643"/>
    </source>
</evidence>
<gene>
    <name evidence="6" type="ORF">SAMN04488135_13015</name>
</gene>
<dbReference type="OrthoDB" id="8687687at2"/>
<feature type="domain" description="FMN hydroxy acid dehydrogenase" evidence="5">
    <location>
        <begin position="1"/>
        <end position="63"/>
    </location>
</feature>
<evidence type="ECO:0000256" key="2">
    <source>
        <dbReference type="ARBA" id="ARBA00022630"/>
    </source>
</evidence>
<organism evidence="6 7">
    <name type="scientific">Pollutimonas bauzanensis</name>
    <dbReference type="NCBI Taxonomy" id="658167"/>
    <lineage>
        <taxon>Bacteria</taxon>
        <taxon>Pseudomonadati</taxon>
        <taxon>Pseudomonadota</taxon>
        <taxon>Betaproteobacteria</taxon>
        <taxon>Burkholderiales</taxon>
        <taxon>Alcaligenaceae</taxon>
        <taxon>Pollutimonas</taxon>
    </lineage>
</organism>
<dbReference type="GO" id="GO:0016491">
    <property type="term" value="F:oxidoreductase activity"/>
    <property type="evidence" value="ECO:0007669"/>
    <property type="project" value="UniProtKB-KW"/>
</dbReference>
<dbReference type="Gene3D" id="3.20.20.70">
    <property type="entry name" value="Aldolase class I"/>
    <property type="match status" value="1"/>
</dbReference>
<dbReference type="STRING" id="658167.SAMN04488135_13015"/>
<dbReference type="InterPro" id="IPR013785">
    <property type="entry name" value="Aldolase_TIM"/>
</dbReference>
<evidence type="ECO:0000256" key="4">
    <source>
        <dbReference type="ARBA" id="ARBA00023002"/>
    </source>
</evidence>
<dbReference type="PANTHER" id="PTHR10578">
    <property type="entry name" value="S -2-HYDROXY-ACID OXIDASE-RELATED"/>
    <property type="match status" value="1"/>
</dbReference>
<evidence type="ECO:0000313" key="6">
    <source>
        <dbReference type="EMBL" id="SHI53317.1"/>
    </source>
</evidence>